<dbReference type="EMBL" id="JARKIB010000063">
    <property type="protein sequence ID" value="KAJ7751100.1"/>
    <property type="molecule type" value="Genomic_DNA"/>
</dbReference>
<protein>
    <recommendedName>
        <fullName evidence="1">DUF8205 domain-containing protein</fullName>
    </recommendedName>
</protein>
<proteinExistence type="predicted"/>
<name>A0AAD7N973_9AGAR</name>
<dbReference type="Proteomes" id="UP001215598">
    <property type="component" value="Unassembled WGS sequence"/>
</dbReference>
<accession>A0AAD7N973</accession>
<keyword evidence="3" id="KW-1185">Reference proteome</keyword>
<organism evidence="2 3">
    <name type="scientific">Mycena metata</name>
    <dbReference type="NCBI Taxonomy" id="1033252"/>
    <lineage>
        <taxon>Eukaryota</taxon>
        <taxon>Fungi</taxon>
        <taxon>Dikarya</taxon>
        <taxon>Basidiomycota</taxon>
        <taxon>Agaricomycotina</taxon>
        <taxon>Agaricomycetes</taxon>
        <taxon>Agaricomycetidae</taxon>
        <taxon>Agaricales</taxon>
        <taxon>Marasmiineae</taxon>
        <taxon>Mycenaceae</taxon>
        <taxon>Mycena</taxon>
    </lineage>
</organism>
<evidence type="ECO:0000313" key="2">
    <source>
        <dbReference type="EMBL" id="KAJ7751100.1"/>
    </source>
</evidence>
<dbReference type="AlphaFoldDB" id="A0AAD7N973"/>
<evidence type="ECO:0000259" key="1">
    <source>
        <dbReference type="Pfam" id="PF26632"/>
    </source>
</evidence>
<feature type="domain" description="DUF8205" evidence="1">
    <location>
        <begin position="23"/>
        <end position="85"/>
    </location>
</feature>
<sequence>MEMVEKADPFPYTSAITRKITIVPFTVEGCMEFINTQIRADKKDQLLLRTEMRPLDIQIIRDAAAGSDSVPARILNAKLAREQIYKSLLEYVRESRSV</sequence>
<dbReference type="InterPro" id="IPR058518">
    <property type="entry name" value="DUF8205"/>
</dbReference>
<dbReference type="Pfam" id="PF26632">
    <property type="entry name" value="DUF8205"/>
    <property type="match status" value="1"/>
</dbReference>
<evidence type="ECO:0000313" key="3">
    <source>
        <dbReference type="Proteomes" id="UP001215598"/>
    </source>
</evidence>
<reference evidence="2" key="1">
    <citation type="submission" date="2023-03" db="EMBL/GenBank/DDBJ databases">
        <title>Massive genome expansion in bonnet fungi (Mycena s.s.) driven by repeated elements and novel gene families across ecological guilds.</title>
        <authorList>
            <consortium name="Lawrence Berkeley National Laboratory"/>
            <person name="Harder C.B."/>
            <person name="Miyauchi S."/>
            <person name="Viragh M."/>
            <person name="Kuo A."/>
            <person name="Thoen E."/>
            <person name="Andreopoulos B."/>
            <person name="Lu D."/>
            <person name="Skrede I."/>
            <person name="Drula E."/>
            <person name="Henrissat B."/>
            <person name="Morin E."/>
            <person name="Kohler A."/>
            <person name="Barry K."/>
            <person name="LaButti K."/>
            <person name="Morin E."/>
            <person name="Salamov A."/>
            <person name="Lipzen A."/>
            <person name="Mereny Z."/>
            <person name="Hegedus B."/>
            <person name="Baldrian P."/>
            <person name="Stursova M."/>
            <person name="Weitz H."/>
            <person name="Taylor A."/>
            <person name="Grigoriev I.V."/>
            <person name="Nagy L.G."/>
            <person name="Martin F."/>
            <person name="Kauserud H."/>
        </authorList>
    </citation>
    <scope>NUCLEOTIDE SEQUENCE</scope>
    <source>
        <strain evidence="2">CBHHK182m</strain>
    </source>
</reference>
<comment type="caution">
    <text evidence="2">The sequence shown here is derived from an EMBL/GenBank/DDBJ whole genome shotgun (WGS) entry which is preliminary data.</text>
</comment>
<gene>
    <name evidence="2" type="ORF">B0H16DRAFT_1724246</name>
</gene>